<dbReference type="OMA" id="RTEIHIN"/>
<dbReference type="HOGENOM" id="CLU_850219_0_0_1"/>
<dbReference type="EMBL" id="KI912110">
    <property type="protein sequence ID" value="ETS84950.1"/>
    <property type="molecule type" value="Genomic_DNA"/>
</dbReference>
<proteinExistence type="predicted"/>
<dbReference type="RefSeq" id="XP_007829747.1">
    <property type="nucleotide sequence ID" value="XM_007831556.1"/>
</dbReference>
<gene>
    <name evidence="2" type="ORF">PFICI_02975</name>
</gene>
<evidence type="ECO:0000259" key="1">
    <source>
        <dbReference type="Pfam" id="PF26607"/>
    </source>
</evidence>
<dbReference type="Gene3D" id="2.120.10.70">
    <property type="entry name" value="Fucose-specific lectin"/>
    <property type="match status" value="1"/>
</dbReference>
<keyword evidence="3" id="KW-1185">Reference proteome</keyword>
<dbReference type="Pfam" id="PF26607">
    <property type="entry name" value="DUF8189"/>
    <property type="match status" value="1"/>
</dbReference>
<sequence>MQVIGGGIDFTLTPSIAVGHRYSTDSADGKPTNLTELYISGVSGRAEYRKSHDSDDNWTGDPNTWDLFTGLSFISSPTDVIYNPDLETKKTFLLSQGDDSGLSVYYYQWHPSDEWSNPIQIQKSDVQPWATPAVVAWAGNDTRLDVFVVSRANNHLLHISKDSETDTWSDYEDLGGFGTTPPTAISRTLGTLDVLVRGGNGGLWHRAYSSGGIWSAWQRISGTVKIQGQPHAISISDTTIDVFAWGTDGAMLHKRYSSVDQEWSPADGFNVLKEDGLAGPPKAMTDGTGDIYIFAYSTQGELLWMTLGSDAASKGDVVSLADVPDII</sequence>
<protein>
    <recommendedName>
        <fullName evidence="1">PLL-like beta propeller domain-containing protein</fullName>
    </recommendedName>
</protein>
<dbReference type="KEGG" id="pfy:PFICI_02975"/>
<reference evidence="3" key="1">
    <citation type="journal article" date="2015" name="BMC Genomics">
        <title>Genomic and transcriptomic analysis of the endophytic fungus Pestalotiopsis fici reveals its lifestyle and high potential for synthesis of natural products.</title>
        <authorList>
            <person name="Wang X."/>
            <person name="Zhang X."/>
            <person name="Liu L."/>
            <person name="Xiang M."/>
            <person name="Wang W."/>
            <person name="Sun X."/>
            <person name="Che Y."/>
            <person name="Guo L."/>
            <person name="Liu G."/>
            <person name="Guo L."/>
            <person name="Wang C."/>
            <person name="Yin W.B."/>
            <person name="Stadler M."/>
            <person name="Zhang X."/>
            <person name="Liu X."/>
        </authorList>
    </citation>
    <scope>NUCLEOTIDE SEQUENCE [LARGE SCALE GENOMIC DNA]</scope>
    <source>
        <strain evidence="3">W106-1 / CGMCC3.15140</strain>
    </source>
</reference>
<dbReference type="AlphaFoldDB" id="W3XFY9"/>
<dbReference type="eggNOG" id="ENOG502TDK7">
    <property type="taxonomic scope" value="Eukaryota"/>
</dbReference>
<dbReference type="InterPro" id="IPR058502">
    <property type="entry name" value="PLL-like_beta-prop"/>
</dbReference>
<dbReference type="GeneID" id="19267988"/>
<dbReference type="OrthoDB" id="406838at2759"/>
<feature type="domain" description="PLL-like beta propeller" evidence="1">
    <location>
        <begin position="94"/>
        <end position="304"/>
    </location>
</feature>
<name>W3XFY9_PESFW</name>
<evidence type="ECO:0000313" key="3">
    <source>
        <dbReference type="Proteomes" id="UP000030651"/>
    </source>
</evidence>
<accession>W3XFY9</accession>
<dbReference type="SUPFAM" id="SSF89372">
    <property type="entry name" value="Fucose-specific lectin"/>
    <property type="match status" value="1"/>
</dbReference>
<evidence type="ECO:0000313" key="2">
    <source>
        <dbReference type="EMBL" id="ETS84950.1"/>
    </source>
</evidence>
<organism evidence="2 3">
    <name type="scientific">Pestalotiopsis fici (strain W106-1 / CGMCC3.15140)</name>
    <dbReference type="NCBI Taxonomy" id="1229662"/>
    <lineage>
        <taxon>Eukaryota</taxon>
        <taxon>Fungi</taxon>
        <taxon>Dikarya</taxon>
        <taxon>Ascomycota</taxon>
        <taxon>Pezizomycotina</taxon>
        <taxon>Sordariomycetes</taxon>
        <taxon>Xylariomycetidae</taxon>
        <taxon>Amphisphaeriales</taxon>
        <taxon>Sporocadaceae</taxon>
        <taxon>Pestalotiopsis</taxon>
    </lineage>
</organism>
<dbReference type="InParanoid" id="W3XFY9"/>
<dbReference type="Proteomes" id="UP000030651">
    <property type="component" value="Unassembled WGS sequence"/>
</dbReference>